<dbReference type="EMBL" id="CP069029">
    <property type="protein sequence ID" value="QRC97112.1"/>
    <property type="molecule type" value="Genomic_DNA"/>
</dbReference>
<sequence length="115" mass="12784">MDIEDLLSKSSVLAQSSPLHTRRCSWSRTRPPPRCAAACMFAITPILAPWLHALELSVPRHREIAAQHTPASGPLLVNSRGSVAKDPTRRSCVKRLHVKFCIHFALCYYSDTSSC</sequence>
<dbReference type="VEuPathDB" id="FungiDB:JI435_410140"/>
<accession>A0A7U2F1W8</accession>
<evidence type="ECO:0000313" key="2">
    <source>
        <dbReference type="Proteomes" id="UP000663193"/>
    </source>
</evidence>
<reference evidence="2" key="1">
    <citation type="journal article" date="2021" name="BMC Genomics">
        <title>Chromosome-level genome assembly and manually-curated proteome of model necrotroph Parastagonospora nodorum Sn15 reveals a genome-wide trove of candidate effector homologs, and redundancy of virulence-related functions within an accessory chromosome.</title>
        <authorList>
            <person name="Bertazzoni S."/>
            <person name="Jones D.A.B."/>
            <person name="Phan H.T."/>
            <person name="Tan K.-C."/>
            <person name="Hane J.K."/>
        </authorList>
    </citation>
    <scope>NUCLEOTIDE SEQUENCE [LARGE SCALE GENOMIC DNA]</scope>
    <source>
        <strain evidence="2">SN15 / ATCC MYA-4574 / FGSC 10173)</strain>
    </source>
</reference>
<proteinExistence type="predicted"/>
<evidence type="ECO:0000313" key="1">
    <source>
        <dbReference type="EMBL" id="QRC97112.1"/>
    </source>
</evidence>
<name>A0A7U2F1W8_PHANO</name>
<dbReference type="AlphaFoldDB" id="A0A7U2F1W8"/>
<keyword evidence="2" id="KW-1185">Reference proteome</keyword>
<gene>
    <name evidence="1" type="ORF">JI435_410140</name>
</gene>
<organism evidence="1 2">
    <name type="scientific">Phaeosphaeria nodorum (strain SN15 / ATCC MYA-4574 / FGSC 10173)</name>
    <name type="common">Glume blotch fungus</name>
    <name type="synonym">Parastagonospora nodorum</name>
    <dbReference type="NCBI Taxonomy" id="321614"/>
    <lineage>
        <taxon>Eukaryota</taxon>
        <taxon>Fungi</taxon>
        <taxon>Dikarya</taxon>
        <taxon>Ascomycota</taxon>
        <taxon>Pezizomycotina</taxon>
        <taxon>Dothideomycetes</taxon>
        <taxon>Pleosporomycetidae</taxon>
        <taxon>Pleosporales</taxon>
        <taxon>Pleosporineae</taxon>
        <taxon>Phaeosphaeriaceae</taxon>
        <taxon>Parastagonospora</taxon>
    </lineage>
</organism>
<protein>
    <submittedName>
        <fullName evidence="1">Uncharacterized protein</fullName>
    </submittedName>
</protein>
<dbReference type="Proteomes" id="UP000663193">
    <property type="component" value="Chromosome 7"/>
</dbReference>